<evidence type="ECO:0000313" key="2">
    <source>
        <dbReference type="EMBL" id="MBB4277236.1"/>
    </source>
</evidence>
<name>A0A7W6WGG8_9HYPH</name>
<accession>A0A7W6WGG8</accession>
<evidence type="ECO:0000313" key="3">
    <source>
        <dbReference type="Proteomes" id="UP000533641"/>
    </source>
</evidence>
<evidence type="ECO:0000256" key="1">
    <source>
        <dbReference type="SAM" id="Phobius"/>
    </source>
</evidence>
<proteinExistence type="predicted"/>
<dbReference type="RefSeq" id="WP_183927842.1">
    <property type="nucleotide sequence ID" value="NZ_JACIGM010000012.1"/>
</dbReference>
<protein>
    <submittedName>
        <fullName evidence="2">Uncharacterized protein</fullName>
    </submittedName>
</protein>
<comment type="caution">
    <text evidence="2">The sequence shown here is derived from an EMBL/GenBank/DDBJ whole genome shotgun (WGS) entry which is preliminary data.</text>
</comment>
<dbReference type="EMBL" id="JACIGM010000012">
    <property type="protein sequence ID" value="MBB4277236.1"/>
    <property type="molecule type" value="Genomic_DNA"/>
</dbReference>
<dbReference type="AlphaFoldDB" id="A0A7W6WGG8"/>
<gene>
    <name evidence="2" type="ORF">GGE12_005039</name>
</gene>
<keyword evidence="1" id="KW-1133">Transmembrane helix</keyword>
<organism evidence="2 3">
    <name type="scientific">Rhizobium mongolense</name>
    <dbReference type="NCBI Taxonomy" id="57676"/>
    <lineage>
        <taxon>Bacteria</taxon>
        <taxon>Pseudomonadati</taxon>
        <taxon>Pseudomonadota</taxon>
        <taxon>Alphaproteobacteria</taxon>
        <taxon>Hyphomicrobiales</taxon>
        <taxon>Rhizobiaceae</taxon>
        <taxon>Rhizobium/Agrobacterium group</taxon>
        <taxon>Rhizobium</taxon>
    </lineage>
</organism>
<reference evidence="2 3" key="1">
    <citation type="submission" date="2020-08" db="EMBL/GenBank/DDBJ databases">
        <title>Genomic Encyclopedia of Type Strains, Phase IV (KMG-V): Genome sequencing to study the core and pangenomes of soil and plant-associated prokaryotes.</title>
        <authorList>
            <person name="Whitman W."/>
        </authorList>
    </citation>
    <scope>NUCLEOTIDE SEQUENCE [LARGE SCALE GENOMIC DNA]</scope>
    <source>
        <strain evidence="2 3">SEMIA 402</strain>
    </source>
</reference>
<keyword evidence="1" id="KW-0812">Transmembrane</keyword>
<feature type="transmembrane region" description="Helical" evidence="1">
    <location>
        <begin position="62"/>
        <end position="87"/>
    </location>
</feature>
<keyword evidence="1" id="KW-0472">Membrane</keyword>
<sequence length="97" mass="10885">MNNKVDWEAARRQPFAEVETPDDWPKSVRPLSWQGLSLFGVDEKRGLFWDGKRIKTEIKLGWAATLLGSLIALFTFLAAVATVSMAVTDILRYLDGS</sequence>
<dbReference type="Proteomes" id="UP000533641">
    <property type="component" value="Unassembled WGS sequence"/>
</dbReference>